<gene>
    <name evidence="2" type="ORF">SFRA_024680</name>
</gene>
<protein>
    <submittedName>
        <fullName evidence="2">Uncharacterized protein</fullName>
    </submittedName>
</protein>
<evidence type="ECO:0000256" key="1">
    <source>
        <dbReference type="SAM" id="MobiDB-lite"/>
    </source>
</evidence>
<proteinExistence type="predicted"/>
<dbReference type="Proteomes" id="UP000028058">
    <property type="component" value="Unassembled WGS sequence"/>
</dbReference>
<reference evidence="2 3" key="1">
    <citation type="journal article" date="2014" name="Genome Announc.">
        <title>Draft Genome Sequence of Streptomyces fradiae ATCC 19609, a Strain Highly Sensitive to Antibiotics.</title>
        <authorList>
            <person name="Bekker O.B."/>
            <person name="Klimina K.M."/>
            <person name="Vatlin A.A."/>
            <person name="Zakharevich N.V."/>
            <person name="Kasianov A.S."/>
            <person name="Danilenko V.N."/>
        </authorList>
    </citation>
    <scope>NUCLEOTIDE SEQUENCE [LARGE SCALE GENOMIC DNA]</scope>
    <source>
        <strain evidence="2 3">ATCC 19609</strain>
    </source>
</reference>
<feature type="region of interest" description="Disordered" evidence="1">
    <location>
        <begin position="1"/>
        <end position="26"/>
    </location>
</feature>
<accession>A0A3R7HX23</accession>
<evidence type="ECO:0000313" key="2">
    <source>
        <dbReference type="EMBL" id="RKM92586.1"/>
    </source>
</evidence>
<feature type="compositionally biased region" description="Polar residues" evidence="1">
    <location>
        <begin position="1"/>
        <end position="20"/>
    </location>
</feature>
<dbReference type="AlphaFoldDB" id="A0A3R7HX23"/>
<dbReference type="RefSeq" id="WP_043472653.1">
    <property type="nucleotide sequence ID" value="NZ_JNAD02000013.1"/>
</dbReference>
<comment type="caution">
    <text evidence="2">The sequence shown here is derived from an EMBL/GenBank/DDBJ whole genome shotgun (WGS) entry which is preliminary data.</text>
</comment>
<dbReference type="EMBL" id="JNAD02000013">
    <property type="protein sequence ID" value="RKM92586.1"/>
    <property type="molecule type" value="Genomic_DNA"/>
</dbReference>
<sequence>MTTTAQSQQPQCEQTDTTATAPCHPAPGTEYPFSISDIAHATAQLLGEGWSAESGPWGTSGVVSSPYPTGTGFEFLVDYECDLVIHYERYACDAFPENPELPRDVHACDGGIYLGAACAADGLEDLARRSAAAIRAITGR</sequence>
<keyword evidence="3" id="KW-1185">Reference proteome</keyword>
<organism evidence="2 3">
    <name type="scientific">Streptomyces xinghaiensis</name>
    <dbReference type="NCBI Taxonomy" id="1038928"/>
    <lineage>
        <taxon>Bacteria</taxon>
        <taxon>Bacillati</taxon>
        <taxon>Actinomycetota</taxon>
        <taxon>Actinomycetes</taxon>
        <taxon>Kitasatosporales</taxon>
        <taxon>Streptomycetaceae</taxon>
        <taxon>Streptomyces</taxon>
    </lineage>
</organism>
<dbReference type="OrthoDB" id="4306595at2"/>
<evidence type="ECO:0000313" key="3">
    <source>
        <dbReference type="Proteomes" id="UP000028058"/>
    </source>
</evidence>
<name>A0A3R7HX23_9ACTN</name>